<protein>
    <submittedName>
        <fullName evidence="1">Plasmid mobilization relaxosome protein MobC</fullName>
    </submittedName>
</protein>
<reference evidence="1 2" key="1">
    <citation type="submission" date="2019-02" db="EMBL/GenBank/DDBJ databases">
        <title>Pedobacter sp. RP-3-21 sp. nov., isolated from Arctic soil.</title>
        <authorList>
            <person name="Dahal R.H."/>
        </authorList>
    </citation>
    <scope>NUCLEOTIDE SEQUENCE [LARGE SCALE GENOMIC DNA]</scope>
    <source>
        <strain evidence="1 2">RP-3-21</strain>
    </source>
</reference>
<dbReference type="OrthoDB" id="681025at2"/>
<dbReference type="Pfam" id="PF21983">
    <property type="entry name" value="NikA-like"/>
    <property type="match status" value="1"/>
</dbReference>
<comment type="caution">
    <text evidence="1">The sequence shown here is derived from an EMBL/GenBank/DDBJ whole genome shotgun (WGS) entry which is preliminary data.</text>
</comment>
<dbReference type="InterPro" id="IPR053842">
    <property type="entry name" value="NikA-like"/>
</dbReference>
<gene>
    <name evidence="1" type="primary">mobC</name>
    <name evidence="1" type="ORF">EZ456_04975</name>
</gene>
<dbReference type="RefSeq" id="WP_131527890.1">
    <property type="nucleotide sequence ID" value="NZ_SJSO01000003.1"/>
</dbReference>
<keyword evidence="2" id="KW-1185">Reference proteome</keyword>
<dbReference type="AlphaFoldDB" id="A0A4V2MRA4"/>
<sequence>MNKKQLGRPPMVRGKRDKKIDVRFTKEEFELILKLEKTLGVSKADLIRNKILIGSERVIINAGQLILALDLLGTEMGRVGNNINQLARYSNALNRQGILSVVVAERYNILLMNYQEIQKRLEVLLRRVIRLSGK</sequence>
<dbReference type="Proteomes" id="UP000293925">
    <property type="component" value="Unassembled WGS sequence"/>
</dbReference>
<organism evidence="1 2">
    <name type="scientific">Pedobacter psychrodurus</name>
    <dbReference type="NCBI Taxonomy" id="2530456"/>
    <lineage>
        <taxon>Bacteria</taxon>
        <taxon>Pseudomonadati</taxon>
        <taxon>Bacteroidota</taxon>
        <taxon>Sphingobacteriia</taxon>
        <taxon>Sphingobacteriales</taxon>
        <taxon>Sphingobacteriaceae</taxon>
        <taxon>Pedobacter</taxon>
    </lineage>
</organism>
<name>A0A4V2MRA4_9SPHI</name>
<proteinExistence type="predicted"/>
<accession>A0A4V2MRA4</accession>
<dbReference type="EMBL" id="SJSO01000003">
    <property type="protein sequence ID" value="TCD28737.1"/>
    <property type="molecule type" value="Genomic_DNA"/>
</dbReference>
<evidence type="ECO:0000313" key="1">
    <source>
        <dbReference type="EMBL" id="TCD28737.1"/>
    </source>
</evidence>
<evidence type="ECO:0000313" key="2">
    <source>
        <dbReference type="Proteomes" id="UP000293925"/>
    </source>
</evidence>